<keyword evidence="11" id="KW-1185">Reference proteome</keyword>
<evidence type="ECO:0000256" key="6">
    <source>
        <dbReference type="ARBA" id="ARBA00022884"/>
    </source>
</evidence>
<comment type="similarity">
    <text evidence="7">Belongs to the class I-like SAM-binding methyltransferase superfamily. rRNA adenine N(6)-methyltransferase family. RsmA subfamily.</text>
</comment>
<dbReference type="PROSITE" id="PS01131">
    <property type="entry name" value="RRNA_A_DIMETH"/>
    <property type="match status" value="1"/>
</dbReference>
<sequence length="277" mass="30180">MTSELPPLREVIEQYGLAAKKSLGQHFLLDLNMTRKIVRAAHVEAEDTILEIGPGPGGLTRALLETGANVSAIERDSRCIDALSELTLIYNDRLVIHEADALSADELELLKAVTPVKIVANLPYNISTELLIKWLKAGGSLWRKMALMFQKEVADRILAAPGSKTYGRLSVIAQALSCPTRSFNLPARAFTPPPKVDSTVVVFDPPAEPFLEIAALEAVTQAAFSQRRKMVRSSLKPAFGVRLGGALDGASIKETQRAEEITVPQFKLLARSLNTQN</sequence>
<keyword evidence="4 7" id="KW-0808">Transferase</keyword>
<dbReference type="EMBL" id="CP118166">
    <property type="protein sequence ID" value="WDI31675.1"/>
    <property type="molecule type" value="Genomic_DNA"/>
</dbReference>
<feature type="domain" description="Ribosomal RNA adenine methylase transferase N-terminal" evidence="9">
    <location>
        <begin position="33"/>
        <end position="207"/>
    </location>
</feature>
<evidence type="ECO:0000256" key="4">
    <source>
        <dbReference type="ARBA" id="ARBA00022679"/>
    </source>
</evidence>
<dbReference type="Gene3D" id="1.10.8.100">
    <property type="entry name" value="Ribosomal RNA adenine dimethylase-like, domain 2"/>
    <property type="match status" value="1"/>
</dbReference>
<comment type="subcellular location">
    <subcellularLocation>
        <location evidence="7">Cytoplasm</location>
    </subcellularLocation>
</comment>
<keyword evidence="3 7" id="KW-0489">Methyltransferase</keyword>
<dbReference type="SMART" id="SM00650">
    <property type="entry name" value="rADc"/>
    <property type="match status" value="1"/>
</dbReference>
<dbReference type="AlphaFoldDB" id="A0AAF0CBR8"/>
<keyword evidence="1 7" id="KW-0963">Cytoplasm</keyword>
<feature type="binding site" evidence="7 8">
    <location>
        <position position="53"/>
    </location>
    <ligand>
        <name>S-adenosyl-L-methionine</name>
        <dbReference type="ChEBI" id="CHEBI:59789"/>
    </ligand>
</feature>
<evidence type="ECO:0000256" key="1">
    <source>
        <dbReference type="ARBA" id="ARBA00022490"/>
    </source>
</evidence>
<dbReference type="InterPro" id="IPR011530">
    <property type="entry name" value="rRNA_adenine_dimethylase"/>
</dbReference>
<comment type="catalytic activity">
    <reaction evidence="7">
        <text>adenosine(1518)/adenosine(1519) in 16S rRNA + 4 S-adenosyl-L-methionine = N(6)-dimethyladenosine(1518)/N(6)-dimethyladenosine(1519) in 16S rRNA + 4 S-adenosyl-L-homocysteine + 4 H(+)</text>
        <dbReference type="Rhea" id="RHEA:19609"/>
        <dbReference type="Rhea" id="RHEA-COMP:10232"/>
        <dbReference type="Rhea" id="RHEA-COMP:10233"/>
        <dbReference type="ChEBI" id="CHEBI:15378"/>
        <dbReference type="ChEBI" id="CHEBI:57856"/>
        <dbReference type="ChEBI" id="CHEBI:59789"/>
        <dbReference type="ChEBI" id="CHEBI:74411"/>
        <dbReference type="ChEBI" id="CHEBI:74493"/>
        <dbReference type="EC" id="2.1.1.182"/>
    </reaction>
</comment>
<feature type="binding site" evidence="7 8">
    <location>
        <position position="26"/>
    </location>
    <ligand>
        <name>S-adenosyl-L-methionine</name>
        <dbReference type="ChEBI" id="CHEBI:59789"/>
    </ligand>
</feature>
<evidence type="ECO:0000256" key="8">
    <source>
        <dbReference type="PROSITE-ProRule" id="PRU01026"/>
    </source>
</evidence>
<dbReference type="PROSITE" id="PS51689">
    <property type="entry name" value="SAM_RNA_A_N6_MT"/>
    <property type="match status" value="1"/>
</dbReference>
<dbReference type="PANTHER" id="PTHR11727">
    <property type="entry name" value="DIMETHYLADENOSINE TRANSFERASE"/>
    <property type="match status" value="1"/>
</dbReference>
<dbReference type="InterPro" id="IPR029063">
    <property type="entry name" value="SAM-dependent_MTases_sf"/>
</dbReference>
<dbReference type="GO" id="GO:0005829">
    <property type="term" value="C:cytosol"/>
    <property type="evidence" value="ECO:0007669"/>
    <property type="project" value="TreeGrafter"/>
</dbReference>
<dbReference type="RefSeq" id="WP_274493562.1">
    <property type="nucleotide sequence ID" value="NZ_CP118166.1"/>
</dbReference>
<dbReference type="NCBIfam" id="TIGR00755">
    <property type="entry name" value="ksgA"/>
    <property type="match status" value="1"/>
</dbReference>
<evidence type="ECO:0000256" key="3">
    <source>
        <dbReference type="ARBA" id="ARBA00022603"/>
    </source>
</evidence>
<evidence type="ECO:0000259" key="9">
    <source>
        <dbReference type="SMART" id="SM00650"/>
    </source>
</evidence>
<dbReference type="InterPro" id="IPR020596">
    <property type="entry name" value="rRNA_Ade_Mease_Trfase_CS"/>
</dbReference>
<dbReference type="InterPro" id="IPR001737">
    <property type="entry name" value="KsgA/Erm"/>
</dbReference>
<organism evidence="10 11">
    <name type="scientific">Hyphococcus flavus</name>
    <dbReference type="NCBI Taxonomy" id="1866326"/>
    <lineage>
        <taxon>Bacteria</taxon>
        <taxon>Pseudomonadati</taxon>
        <taxon>Pseudomonadota</taxon>
        <taxon>Alphaproteobacteria</taxon>
        <taxon>Parvularculales</taxon>
        <taxon>Parvularculaceae</taxon>
        <taxon>Hyphococcus</taxon>
    </lineage>
</organism>
<gene>
    <name evidence="7 10" type="primary">rsmA</name>
    <name evidence="7" type="synonym">ksgA</name>
    <name evidence="10" type="ORF">PUV54_00545</name>
</gene>
<name>A0AAF0CBR8_9PROT</name>
<feature type="binding site" evidence="7 8">
    <location>
        <position position="121"/>
    </location>
    <ligand>
        <name>S-adenosyl-L-methionine</name>
        <dbReference type="ChEBI" id="CHEBI:59789"/>
    </ligand>
</feature>
<accession>A0AAF0CBR8</accession>
<dbReference type="GO" id="GO:0003723">
    <property type="term" value="F:RNA binding"/>
    <property type="evidence" value="ECO:0007669"/>
    <property type="project" value="UniProtKB-UniRule"/>
</dbReference>
<dbReference type="GO" id="GO:0052908">
    <property type="term" value="F:16S rRNA (adenine(1518)-N(6)/adenine(1519)-N(6))-dimethyltransferase activity"/>
    <property type="evidence" value="ECO:0007669"/>
    <property type="project" value="UniProtKB-EC"/>
</dbReference>
<dbReference type="SUPFAM" id="SSF53335">
    <property type="entry name" value="S-adenosyl-L-methionine-dependent methyltransferases"/>
    <property type="match status" value="1"/>
</dbReference>
<dbReference type="Gene3D" id="3.40.50.150">
    <property type="entry name" value="Vaccinia Virus protein VP39"/>
    <property type="match status" value="1"/>
</dbReference>
<feature type="binding site" evidence="7 8">
    <location>
        <position position="100"/>
    </location>
    <ligand>
        <name>S-adenosyl-L-methionine</name>
        <dbReference type="ChEBI" id="CHEBI:59789"/>
    </ligand>
</feature>
<dbReference type="CDD" id="cd02440">
    <property type="entry name" value="AdoMet_MTases"/>
    <property type="match status" value="1"/>
</dbReference>
<dbReference type="HAMAP" id="MF_00607">
    <property type="entry name" value="16SrRNA_methyltr_A"/>
    <property type="match status" value="1"/>
</dbReference>
<evidence type="ECO:0000256" key="7">
    <source>
        <dbReference type="HAMAP-Rule" id="MF_00607"/>
    </source>
</evidence>
<protein>
    <recommendedName>
        <fullName evidence="7">Ribosomal RNA small subunit methyltransferase A</fullName>
        <ecNumber evidence="7">2.1.1.182</ecNumber>
    </recommendedName>
    <alternativeName>
        <fullName evidence="7">16S rRNA (adenine(1518)-N(6)/adenine(1519)-N(6))-dimethyltransferase</fullName>
    </alternativeName>
    <alternativeName>
        <fullName evidence="7">16S rRNA dimethyladenosine transferase</fullName>
    </alternativeName>
    <alternativeName>
        <fullName evidence="7">16S rRNA dimethylase</fullName>
    </alternativeName>
    <alternativeName>
        <fullName evidence="7">S-adenosylmethionine-6-N', N'-adenosyl(rRNA) dimethyltransferase</fullName>
    </alternativeName>
</protein>
<dbReference type="PANTHER" id="PTHR11727:SF7">
    <property type="entry name" value="DIMETHYLADENOSINE TRANSFERASE-RELATED"/>
    <property type="match status" value="1"/>
</dbReference>
<keyword evidence="5 7" id="KW-0949">S-adenosyl-L-methionine</keyword>
<keyword evidence="6 7" id="KW-0694">RNA-binding</keyword>
<dbReference type="InterPro" id="IPR023165">
    <property type="entry name" value="rRNA_Ade_diMease-like_C"/>
</dbReference>
<feature type="binding site" evidence="7 8">
    <location>
        <position position="28"/>
    </location>
    <ligand>
        <name>S-adenosyl-L-methionine</name>
        <dbReference type="ChEBI" id="CHEBI:59789"/>
    </ligand>
</feature>
<dbReference type="EC" id="2.1.1.182" evidence="7"/>
<feature type="binding site" evidence="7 8">
    <location>
        <position position="74"/>
    </location>
    <ligand>
        <name>S-adenosyl-L-methionine</name>
        <dbReference type="ChEBI" id="CHEBI:59789"/>
    </ligand>
</feature>
<evidence type="ECO:0000313" key="10">
    <source>
        <dbReference type="EMBL" id="WDI31675.1"/>
    </source>
</evidence>
<dbReference type="Pfam" id="PF00398">
    <property type="entry name" value="RrnaAD"/>
    <property type="match status" value="1"/>
</dbReference>
<evidence type="ECO:0000256" key="5">
    <source>
        <dbReference type="ARBA" id="ARBA00022691"/>
    </source>
</evidence>
<keyword evidence="2 7" id="KW-0698">rRNA processing</keyword>
<evidence type="ECO:0000313" key="11">
    <source>
        <dbReference type="Proteomes" id="UP001214043"/>
    </source>
</evidence>
<dbReference type="Proteomes" id="UP001214043">
    <property type="component" value="Chromosome"/>
</dbReference>
<proteinExistence type="inferred from homology"/>
<dbReference type="KEGG" id="hfl:PUV54_00545"/>
<evidence type="ECO:0000256" key="2">
    <source>
        <dbReference type="ARBA" id="ARBA00022552"/>
    </source>
</evidence>
<reference evidence="10" key="1">
    <citation type="submission" date="2023-02" db="EMBL/GenBank/DDBJ databases">
        <title>Genome sequence of Hyphococcus flavus.</title>
        <authorList>
            <person name="Rong J.-C."/>
            <person name="Zhao Q."/>
            <person name="Yi M."/>
            <person name="Wu J.-Y."/>
        </authorList>
    </citation>
    <scope>NUCLEOTIDE SEQUENCE</scope>
    <source>
        <strain evidence="10">MCCC 1K03223</strain>
    </source>
</reference>
<dbReference type="InterPro" id="IPR020598">
    <property type="entry name" value="rRNA_Ade_methylase_Trfase_N"/>
</dbReference>
<comment type="function">
    <text evidence="7">Specifically dimethylates two adjacent adenosines (A1518 and A1519) in the loop of a conserved hairpin near the 3'-end of 16S rRNA in the 30S particle. May play a critical role in biogenesis of 30S subunits.</text>
</comment>